<proteinExistence type="predicted"/>
<comment type="caution">
    <text evidence="1">The sequence shown here is derived from an EMBL/GenBank/DDBJ whole genome shotgun (WGS) entry which is preliminary data.</text>
</comment>
<dbReference type="Proteomes" id="UP000625711">
    <property type="component" value="Unassembled WGS sequence"/>
</dbReference>
<reference evidence="1" key="1">
    <citation type="submission" date="2020-08" db="EMBL/GenBank/DDBJ databases">
        <title>Genome sequencing and assembly of the red palm weevil Rhynchophorus ferrugineus.</title>
        <authorList>
            <person name="Dias G.B."/>
            <person name="Bergman C.M."/>
            <person name="Manee M."/>
        </authorList>
    </citation>
    <scope>NUCLEOTIDE SEQUENCE</scope>
    <source>
        <strain evidence="1">AA-2017</strain>
        <tissue evidence="1">Whole larva</tissue>
    </source>
</reference>
<evidence type="ECO:0000313" key="1">
    <source>
        <dbReference type="EMBL" id="KAF7272355.1"/>
    </source>
</evidence>
<dbReference type="AlphaFoldDB" id="A0A834MAA5"/>
<organism evidence="1 2">
    <name type="scientific">Rhynchophorus ferrugineus</name>
    <name type="common">Red palm weevil</name>
    <name type="synonym">Curculio ferrugineus</name>
    <dbReference type="NCBI Taxonomy" id="354439"/>
    <lineage>
        <taxon>Eukaryota</taxon>
        <taxon>Metazoa</taxon>
        <taxon>Ecdysozoa</taxon>
        <taxon>Arthropoda</taxon>
        <taxon>Hexapoda</taxon>
        <taxon>Insecta</taxon>
        <taxon>Pterygota</taxon>
        <taxon>Neoptera</taxon>
        <taxon>Endopterygota</taxon>
        <taxon>Coleoptera</taxon>
        <taxon>Polyphaga</taxon>
        <taxon>Cucujiformia</taxon>
        <taxon>Curculionidae</taxon>
        <taxon>Dryophthorinae</taxon>
        <taxon>Rhynchophorus</taxon>
    </lineage>
</organism>
<keyword evidence="2" id="KW-1185">Reference proteome</keyword>
<dbReference type="EMBL" id="JAACXV010013783">
    <property type="protein sequence ID" value="KAF7272355.1"/>
    <property type="molecule type" value="Genomic_DNA"/>
</dbReference>
<gene>
    <name evidence="1" type="ORF">GWI33_014856</name>
</gene>
<name>A0A834MAA5_RHYFE</name>
<accession>A0A834MAA5</accession>
<sequence>MRSDLITEQRIVQTEAKYPADLHQTPCRRCSAQIYTRIANCGNNHKWQDGGWMGGWRAHTPLPSFSTPSSPPSSNRFSTAKQNRSVMNCSVAVCGTEEGRAETTRLQIQQTAGN</sequence>
<protein>
    <submittedName>
        <fullName evidence="1">Uncharacterized protein</fullName>
    </submittedName>
</protein>
<evidence type="ECO:0000313" key="2">
    <source>
        <dbReference type="Proteomes" id="UP000625711"/>
    </source>
</evidence>